<gene>
    <name evidence="1" type="ORF">HF324_20875</name>
</gene>
<reference evidence="1 2" key="2">
    <citation type="submission" date="2020-09" db="EMBL/GenBank/DDBJ databases">
        <authorList>
            <person name="Kittiwongwattana C."/>
        </authorList>
    </citation>
    <scope>NUCLEOTIDE SEQUENCE [LARGE SCALE GENOMIC DNA]</scope>
    <source>
        <strain evidence="1 2">1303</strain>
    </source>
</reference>
<accession>A0ABX6LMZ7</accession>
<name>A0ABX6LMZ7_9BACT</name>
<protein>
    <submittedName>
        <fullName evidence="1">Uncharacterized protein</fullName>
    </submittedName>
</protein>
<evidence type="ECO:0000313" key="1">
    <source>
        <dbReference type="EMBL" id="QJB40179.1"/>
    </source>
</evidence>
<proteinExistence type="predicted"/>
<organism evidence="1 2">
    <name type="scientific">Chitinophaga oryzae</name>
    <dbReference type="NCBI Taxonomy" id="2725414"/>
    <lineage>
        <taxon>Bacteria</taxon>
        <taxon>Pseudomonadati</taxon>
        <taxon>Bacteroidota</taxon>
        <taxon>Chitinophagia</taxon>
        <taxon>Chitinophagales</taxon>
        <taxon>Chitinophagaceae</taxon>
        <taxon>Chitinophaga</taxon>
    </lineage>
</organism>
<keyword evidence="2" id="KW-1185">Reference proteome</keyword>
<dbReference type="Proteomes" id="UP000503144">
    <property type="component" value="Chromosome"/>
</dbReference>
<dbReference type="RefSeq" id="WP_168861482.1">
    <property type="nucleotide sequence ID" value="NZ_CP051204.2"/>
</dbReference>
<reference evidence="2" key="1">
    <citation type="submission" date="2020-04" db="EMBL/GenBank/DDBJ databases">
        <authorList>
            <person name="Kittiwongwattana C."/>
        </authorList>
    </citation>
    <scope>NUCLEOTIDE SEQUENCE [LARGE SCALE GENOMIC DNA]</scope>
    <source>
        <strain evidence="2">1303</strain>
    </source>
</reference>
<dbReference type="EMBL" id="CP051204">
    <property type="protein sequence ID" value="QJB40179.1"/>
    <property type="molecule type" value="Genomic_DNA"/>
</dbReference>
<evidence type="ECO:0000313" key="2">
    <source>
        <dbReference type="Proteomes" id="UP000503144"/>
    </source>
</evidence>
<sequence length="287" mass="33472">MTKPVVSKILEKKPINEIEINTLLDWLDKIRIGLWLGSLLLEKTDDFERNFHIKQRMGASDRLVAISFINDLELGINYTGTGFLTFRASPSCFTLCINNITLFNFSKEFCFSKRLGLPAPSKKLFIPGDNRILSELEPGNNRVMLPIIRVPFWVKSIKLYQSIINPIEGEISDKLKTQYYSEIIQDKKSKIFIENDFTGESHFLKEILSFDLINEYSRADIFNRIALQTIRFQNYSIEKLAPSPENLSREEQRAWRKYAREIVHLNEKHIHDLNLKITNHRHSSNLP</sequence>